<keyword evidence="2" id="KW-1185">Reference proteome</keyword>
<dbReference type="EMBL" id="BAABJZ010000093">
    <property type="protein sequence ID" value="GAA4894530.1"/>
    <property type="molecule type" value="Genomic_DNA"/>
</dbReference>
<evidence type="ECO:0000313" key="1">
    <source>
        <dbReference type="EMBL" id="GAA4894530.1"/>
    </source>
</evidence>
<name>A0ABP9F5X2_9GAMM</name>
<protein>
    <submittedName>
        <fullName evidence="1">Uncharacterized protein</fullName>
    </submittedName>
</protein>
<organism evidence="1 2">
    <name type="scientific">Ferrimonas pelagia</name>
    <dbReference type="NCBI Taxonomy" id="1177826"/>
    <lineage>
        <taxon>Bacteria</taxon>
        <taxon>Pseudomonadati</taxon>
        <taxon>Pseudomonadota</taxon>
        <taxon>Gammaproteobacteria</taxon>
        <taxon>Alteromonadales</taxon>
        <taxon>Ferrimonadaceae</taxon>
        <taxon>Ferrimonas</taxon>
    </lineage>
</organism>
<dbReference type="Proteomes" id="UP001499988">
    <property type="component" value="Unassembled WGS sequence"/>
</dbReference>
<proteinExistence type="predicted"/>
<accession>A0ABP9F5X2</accession>
<dbReference type="RefSeq" id="WP_345336213.1">
    <property type="nucleotide sequence ID" value="NZ_BAABJZ010000093.1"/>
</dbReference>
<evidence type="ECO:0000313" key="2">
    <source>
        <dbReference type="Proteomes" id="UP001499988"/>
    </source>
</evidence>
<sequence>MKIGLIIQGPLRSKGRTGRTSSIKLNALDESDIANFNCVDNIAKTFNDFKSTFAEIICVTWDDEETSLINQVQQSIGQDNVLLLKDETRQLRPKKAVVGANNKYRQFYSFLKGIELVQARGCDVVIKVRTDQYSDWDQLAQFVEKTLIASPNKVILPWAVTYSPHQIADFYIASHAMHMRELCQRYLSRPEAMDLVHRDLFYHWSFDLAGWKLPLAKLFLGKRVNFFNKKTVFNAWQQHYVIAPKKILDQLYWRGEIYEIADRAKMLFEEDVADMSTYQAKLSHYKAQKKRR</sequence>
<gene>
    <name evidence="1" type="ORF">GCM10023333_29580</name>
</gene>
<comment type="caution">
    <text evidence="1">The sequence shown here is derived from an EMBL/GenBank/DDBJ whole genome shotgun (WGS) entry which is preliminary data.</text>
</comment>
<reference evidence="2" key="1">
    <citation type="journal article" date="2019" name="Int. J. Syst. Evol. Microbiol.">
        <title>The Global Catalogue of Microorganisms (GCM) 10K type strain sequencing project: providing services to taxonomists for standard genome sequencing and annotation.</title>
        <authorList>
            <consortium name="The Broad Institute Genomics Platform"/>
            <consortium name="The Broad Institute Genome Sequencing Center for Infectious Disease"/>
            <person name="Wu L."/>
            <person name="Ma J."/>
        </authorList>
    </citation>
    <scope>NUCLEOTIDE SEQUENCE [LARGE SCALE GENOMIC DNA]</scope>
    <source>
        <strain evidence="2">JCM 18401</strain>
    </source>
</reference>